<evidence type="ECO:0000313" key="2">
    <source>
        <dbReference type="EMBL" id="KAG5856075.1"/>
    </source>
</evidence>
<sequence>NGHSLKDLILFPIEQVNGSEALKERELYWIRELKTVTHGLNLDPGDQPLDDGEERSEGPADRQWEESMESPQKGKRKFGGNDDRKSKKRKLKITDSLYFQMRRKNFSQPVKNALEDGKKTISEVYAKLNDVSCKRNRACNFWMT</sequence>
<feature type="region of interest" description="Disordered" evidence="1">
    <location>
        <begin position="39"/>
        <end position="89"/>
    </location>
</feature>
<name>A0A9D3MZA4_ANGAN</name>
<reference evidence="2" key="1">
    <citation type="submission" date="2021-01" db="EMBL/GenBank/DDBJ databases">
        <title>A chromosome-scale assembly of European eel, Anguilla anguilla.</title>
        <authorList>
            <person name="Henkel C."/>
            <person name="Jong-Raadsen S.A."/>
            <person name="Dufour S."/>
            <person name="Weltzien F.-A."/>
            <person name="Palstra A.P."/>
            <person name="Pelster B."/>
            <person name="Spaink H.P."/>
            <person name="Van Den Thillart G.E."/>
            <person name="Jansen H."/>
            <person name="Zahm M."/>
            <person name="Klopp C."/>
            <person name="Cedric C."/>
            <person name="Louis A."/>
            <person name="Berthelot C."/>
            <person name="Parey E."/>
            <person name="Roest Crollius H."/>
            <person name="Montfort J."/>
            <person name="Robinson-Rechavi M."/>
            <person name="Bucao C."/>
            <person name="Bouchez O."/>
            <person name="Gislard M."/>
            <person name="Lluch J."/>
            <person name="Milhes M."/>
            <person name="Lampietro C."/>
            <person name="Lopez Roques C."/>
            <person name="Donnadieu C."/>
            <person name="Braasch I."/>
            <person name="Desvignes T."/>
            <person name="Postlethwait J."/>
            <person name="Bobe J."/>
            <person name="Guiguen Y."/>
            <person name="Dirks R."/>
        </authorList>
    </citation>
    <scope>NUCLEOTIDE SEQUENCE</scope>
    <source>
        <strain evidence="2">Tag_6206</strain>
        <tissue evidence="2">Liver</tissue>
    </source>
</reference>
<feature type="non-terminal residue" evidence="2">
    <location>
        <position position="1"/>
    </location>
</feature>
<dbReference type="EMBL" id="JAFIRN010000001">
    <property type="protein sequence ID" value="KAG5856075.1"/>
    <property type="molecule type" value="Genomic_DNA"/>
</dbReference>
<feature type="compositionally biased region" description="Basic and acidic residues" evidence="1">
    <location>
        <begin position="55"/>
        <end position="65"/>
    </location>
</feature>
<evidence type="ECO:0000256" key="1">
    <source>
        <dbReference type="SAM" id="MobiDB-lite"/>
    </source>
</evidence>
<accession>A0A9D3MZA4</accession>
<organism evidence="2 3">
    <name type="scientific">Anguilla anguilla</name>
    <name type="common">European freshwater eel</name>
    <name type="synonym">Muraena anguilla</name>
    <dbReference type="NCBI Taxonomy" id="7936"/>
    <lineage>
        <taxon>Eukaryota</taxon>
        <taxon>Metazoa</taxon>
        <taxon>Chordata</taxon>
        <taxon>Craniata</taxon>
        <taxon>Vertebrata</taxon>
        <taxon>Euteleostomi</taxon>
        <taxon>Actinopterygii</taxon>
        <taxon>Neopterygii</taxon>
        <taxon>Teleostei</taxon>
        <taxon>Anguilliformes</taxon>
        <taxon>Anguillidae</taxon>
        <taxon>Anguilla</taxon>
    </lineage>
</organism>
<keyword evidence="3" id="KW-1185">Reference proteome</keyword>
<dbReference type="Proteomes" id="UP001044222">
    <property type="component" value="Unassembled WGS sequence"/>
</dbReference>
<proteinExistence type="predicted"/>
<gene>
    <name evidence="2" type="ORF">ANANG_G00004110</name>
</gene>
<evidence type="ECO:0000313" key="3">
    <source>
        <dbReference type="Proteomes" id="UP001044222"/>
    </source>
</evidence>
<comment type="caution">
    <text evidence="2">The sequence shown here is derived from an EMBL/GenBank/DDBJ whole genome shotgun (WGS) entry which is preliminary data.</text>
</comment>
<protein>
    <submittedName>
        <fullName evidence="2">Uncharacterized protein</fullName>
    </submittedName>
</protein>
<dbReference type="AlphaFoldDB" id="A0A9D3MZA4"/>